<name>A0A7X4YG31_9BACT</name>
<keyword evidence="3" id="KW-1185">Reference proteome</keyword>
<feature type="region of interest" description="Disordered" evidence="1">
    <location>
        <begin position="1"/>
        <end position="26"/>
    </location>
</feature>
<dbReference type="Proteomes" id="UP000537825">
    <property type="component" value="Unassembled WGS sequence"/>
</dbReference>
<dbReference type="RefSeq" id="WP_139915131.1">
    <property type="nucleotide sequence ID" value="NZ_CBCSLE010000006.1"/>
</dbReference>
<evidence type="ECO:0000256" key="1">
    <source>
        <dbReference type="SAM" id="MobiDB-lite"/>
    </source>
</evidence>
<sequence length="210" mass="23581">MTDEKKTNEATAEETQRTPTTVPNRVADDQRETVRRVLKALFNENDGGQNVKALRDALFIKSTGQAKVEANAILASLNAVDGTPTDARFNDKQRAGLKALLSELKYAPISPIGPYAQPDFRNRISQDALHFWRELLSKEPGEVEDFHLRISDYAADPGNPTRLQRVLETMRAYAPEGTWGQRHANALAAVNTRSSEFRGLAWYHFVSDIW</sequence>
<accession>A0A7X4YG31</accession>
<evidence type="ECO:0000313" key="3">
    <source>
        <dbReference type="Proteomes" id="UP000537825"/>
    </source>
</evidence>
<comment type="caution">
    <text evidence="2">The sequence shown here is derived from an EMBL/GenBank/DDBJ whole genome shotgun (WGS) entry which is preliminary data.</text>
</comment>
<gene>
    <name evidence="2" type="ORF">GTZ93_32650</name>
</gene>
<dbReference type="EMBL" id="JAAAPK010000010">
    <property type="protein sequence ID" value="NBC44561.1"/>
    <property type="molecule type" value="Genomic_DNA"/>
</dbReference>
<proteinExistence type="predicted"/>
<protein>
    <submittedName>
        <fullName evidence="2">Uncharacterized protein</fullName>
    </submittedName>
</protein>
<organism evidence="2 3">
    <name type="scientific">Corallococcus exiguus</name>
    <dbReference type="NCBI Taxonomy" id="83462"/>
    <lineage>
        <taxon>Bacteria</taxon>
        <taxon>Pseudomonadati</taxon>
        <taxon>Myxococcota</taxon>
        <taxon>Myxococcia</taxon>
        <taxon>Myxococcales</taxon>
        <taxon>Cystobacterineae</taxon>
        <taxon>Myxococcaceae</taxon>
        <taxon>Corallococcus</taxon>
    </lineage>
</organism>
<dbReference type="AlphaFoldDB" id="A0A7X4YG31"/>
<evidence type="ECO:0000313" key="2">
    <source>
        <dbReference type="EMBL" id="NBC44561.1"/>
    </source>
</evidence>
<reference evidence="2 3" key="1">
    <citation type="submission" date="2020-01" db="EMBL/GenBank/DDBJ databases">
        <title>The draft genome sequence of Corallococcus exiguus DSM 14696.</title>
        <authorList>
            <person name="Zhang X."/>
            <person name="Zhu H."/>
        </authorList>
    </citation>
    <scope>NUCLEOTIDE SEQUENCE [LARGE SCALE GENOMIC DNA]</scope>
    <source>
        <strain evidence="2 3">DSM 14696</strain>
    </source>
</reference>